<proteinExistence type="predicted"/>
<protein>
    <submittedName>
        <fullName evidence="2">Uncharacterized protein</fullName>
    </submittedName>
</protein>
<name>A0ABV0SLB5_9TELE</name>
<feature type="region of interest" description="Disordered" evidence="1">
    <location>
        <begin position="1"/>
        <end position="40"/>
    </location>
</feature>
<accession>A0ABV0SLB5</accession>
<comment type="caution">
    <text evidence="2">The sequence shown here is derived from an EMBL/GenBank/DDBJ whole genome shotgun (WGS) entry which is preliminary data.</text>
</comment>
<keyword evidence="3" id="KW-1185">Reference proteome</keyword>
<gene>
    <name evidence="2" type="ORF">ILYODFUR_011689</name>
</gene>
<evidence type="ECO:0000256" key="1">
    <source>
        <dbReference type="SAM" id="MobiDB-lite"/>
    </source>
</evidence>
<feature type="compositionally biased region" description="Polar residues" evidence="1">
    <location>
        <begin position="1"/>
        <end position="23"/>
    </location>
</feature>
<dbReference type="Proteomes" id="UP001482620">
    <property type="component" value="Unassembled WGS sequence"/>
</dbReference>
<organism evidence="2 3">
    <name type="scientific">Ilyodon furcidens</name>
    <name type="common">goldbreast splitfin</name>
    <dbReference type="NCBI Taxonomy" id="33524"/>
    <lineage>
        <taxon>Eukaryota</taxon>
        <taxon>Metazoa</taxon>
        <taxon>Chordata</taxon>
        <taxon>Craniata</taxon>
        <taxon>Vertebrata</taxon>
        <taxon>Euteleostomi</taxon>
        <taxon>Actinopterygii</taxon>
        <taxon>Neopterygii</taxon>
        <taxon>Teleostei</taxon>
        <taxon>Neoteleostei</taxon>
        <taxon>Acanthomorphata</taxon>
        <taxon>Ovalentaria</taxon>
        <taxon>Atherinomorphae</taxon>
        <taxon>Cyprinodontiformes</taxon>
        <taxon>Goodeidae</taxon>
        <taxon>Ilyodon</taxon>
    </lineage>
</organism>
<evidence type="ECO:0000313" key="3">
    <source>
        <dbReference type="Proteomes" id="UP001482620"/>
    </source>
</evidence>
<feature type="compositionally biased region" description="Basic and acidic residues" evidence="1">
    <location>
        <begin position="24"/>
        <end position="33"/>
    </location>
</feature>
<sequence>MHRAPSSAQMSPEIQEIRSFSYSSEDRGGEKMSSHGCQSQRHMELALSWQRAELRKAGDSLPGRVCLFEQGDHISMTLKPTILC</sequence>
<dbReference type="EMBL" id="JAHRIQ010000892">
    <property type="protein sequence ID" value="MEQ2221045.1"/>
    <property type="molecule type" value="Genomic_DNA"/>
</dbReference>
<reference evidence="2 3" key="1">
    <citation type="submission" date="2021-06" db="EMBL/GenBank/DDBJ databases">
        <authorList>
            <person name="Palmer J.M."/>
        </authorList>
    </citation>
    <scope>NUCLEOTIDE SEQUENCE [LARGE SCALE GENOMIC DNA]</scope>
    <source>
        <strain evidence="3">if_2019</strain>
        <tissue evidence="2">Muscle</tissue>
    </source>
</reference>
<evidence type="ECO:0000313" key="2">
    <source>
        <dbReference type="EMBL" id="MEQ2221045.1"/>
    </source>
</evidence>